<dbReference type="EMBL" id="SMRS01000007">
    <property type="protein sequence ID" value="KAA0874075.1"/>
    <property type="molecule type" value="Genomic_DNA"/>
</dbReference>
<organism evidence="14 15">
    <name type="scientific">Nitrincola tapanii</name>
    <dbReference type="NCBI Taxonomy" id="1708751"/>
    <lineage>
        <taxon>Bacteria</taxon>
        <taxon>Pseudomonadati</taxon>
        <taxon>Pseudomonadota</taxon>
        <taxon>Gammaproteobacteria</taxon>
        <taxon>Oceanospirillales</taxon>
        <taxon>Oceanospirillaceae</taxon>
        <taxon>Nitrincola</taxon>
    </lineage>
</organism>
<dbReference type="Gene3D" id="2.170.130.10">
    <property type="entry name" value="TonB-dependent receptor, plug domain"/>
    <property type="match status" value="1"/>
</dbReference>
<evidence type="ECO:0000256" key="10">
    <source>
        <dbReference type="PROSITE-ProRule" id="PRU01360"/>
    </source>
</evidence>
<evidence type="ECO:0000259" key="12">
    <source>
        <dbReference type="Pfam" id="PF00593"/>
    </source>
</evidence>
<keyword evidence="3 10" id="KW-1134">Transmembrane beta strand</keyword>
<dbReference type="PANTHER" id="PTHR30069">
    <property type="entry name" value="TONB-DEPENDENT OUTER MEMBRANE RECEPTOR"/>
    <property type="match status" value="1"/>
</dbReference>
<dbReference type="OrthoDB" id="9764669at2"/>
<feature type="domain" description="TonB-dependent receptor plug" evidence="13">
    <location>
        <begin position="68"/>
        <end position="174"/>
    </location>
</feature>
<keyword evidence="8 10" id="KW-0472">Membrane</keyword>
<evidence type="ECO:0000256" key="8">
    <source>
        <dbReference type="ARBA" id="ARBA00023136"/>
    </source>
</evidence>
<gene>
    <name evidence="14" type="ORF">E1H14_09855</name>
</gene>
<dbReference type="InterPro" id="IPR036942">
    <property type="entry name" value="Beta-barrel_TonB_sf"/>
</dbReference>
<sequence length="625" mass="70465">MAFPPSSRLNFAYEDSVLNNSLLNRKPLHKTLLASAILAASLSAQAENHHLDPLLVTVTTPLRIDQPLRETLAATSVITRAEIERRQPESVAQLLRGFPGVEFASNGGAGSQTSLFLRGSNSNHTLVLIDGVKANSPIDGSVRWEFIPVSQIERIEIVRGPQSSVWGADAIGGVVNIITRKAALAGTQGEIRVGAGQQNTQLTDASFSATQEATRFNSALSYRKSDGFNATQADTSGEKDGFEHYALRLQVEQDLDERNTLSAGYLRSQGTNEYDCWDHPLCKQNFALQTLNLGWIHQLTENWLLDTALQRVDEDRRDFRAGQSNGQVKTQRDQLGLKATFTTERYRLVTGLDTQKERLLEATNFSRKSREIYGLFLQTHYQIHEAWTLSLGARHDDDAFFGEQTNANLGVSWQINDVHTLGATLSQGYRAPNFIELYGPAWWGANPNLKAEEALNHELFWRYQPNNAMHAEIRVFQNDIDNLIVWTNGQNININKSRIRGSELSLGYQLAQWQFGAAITLQDPMNRQDDSLLLRRAREHGRIDVDYQDTIWGAGFSLEGQSKRYDFGDQRMGGYALVNTRAHWQLAKDWRLSAKIDNLFDKDYEQALGYNTPSRYFETSLTYRF</sequence>
<dbReference type="InterPro" id="IPR000531">
    <property type="entry name" value="Beta-barrel_TonB"/>
</dbReference>
<keyword evidence="5" id="KW-0732">Signal</keyword>
<keyword evidence="14" id="KW-0675">Receptor</keyword>
<dbReference type="Pfam" id="PF07715">
    <property type="entry name" value="Plug"/>
    <property type="match status" value="1"/>
</dbReference>
<protein>
    <submittedName>
        <fullName evidence="14">TonB-dependent receptor</fullName>
    </submittedName>
</protein>
<dbReference type="GO" id="GO:0015889">
    <property type="term" value="P:cobalamin transport"/>
    <property type="evidence" value="ECO:0007669"/>
    <property type="project" value="TreeGrafter"/>
</dbReference>
<dbReference type="Gene3D" id="2.40.170.20">
    <property type="entry name" value="TonB-dependent receptor, beta-barrel domain"/>
    <property type="match status" value="1"/>
</dbReference>
<accession>A0A5A9W1V6</accession>
<dbReference type="SUPFAM" id="SSF56935">
    <property type="entry name" value="Porins"/>
    <property type="match status" value="1"/>
</dbReference>
<dbReference type="Proteomes" id="UP000325302">
    <property type="component" value="Unassembled WGS sequence"/>
</dbReference>
<dbReference type="InterPro" id="IPR037066">
    <property type="entry name" value="Plug_dom_sf"/>
</dbReference>
<keyword evidence="15" id="KW-1185">Reference proteome</keyword>
<evidence type="ECO:0000256" key="9">
    <source>
        <dbReference type="ARBA" id="ARBA00023237"/>
    </source>
</evidence>
<dbReference type="AlphaFoldDB" id="A0A5A9W1V6"/>
<dbReference type="GO" id="GO:0006811">
    <property type="term" value="P:monoatomic ion transport"/>
    <property type="evidence" value="ECO:0007669"/>
    <property type="project" value="UniProtKB-KW"/>
</dbReference>
<evidence type="ECO:0000313" key="14">
    <source>
        <dbReference type="EMBL" id="KAA0874075.1"/>
    </source>
</evidence>
<proteinExistence type="inferred from homology"/>
<reference evidence="14 15" key="1">
    <citation type="submission" date="2019-03" db="EMBL/GenBank/DDBJ databases">
        <title>Nitrincola sp. nov. isolated from an Indian soda lake.</title>
        <authorList>
            <person name="Joshi A."/>
            <person name="Thite S.V."/>
            <person name="Joseph N."/>
            <person name="Dhotre D."/>
            <person name="Moorthy M."/>
            <person name="Shouche Y.S."/>
        </authorList>
    </citation>
    <scope>NUCLEOTIDE SEQUENCE [LARGE SCALE GENOMIC DNA]</scope>
    <source>
        <strain evidence="14 15">MEB193</strain>
    </source>
</reference>
<evidence type="ECO:0000256" key="1">
    <source>
        <dbReference type="ARBA" id="ARBA00004571"/>
    </source>
</evidence>
<evidence type="ECO:0000256" key="3">
    <source>
        <dbReference type="ARBA" id="ARBA00022452"/>
    </source>
</evidence>
<comment type="caution">
    <text evidence="14">The sequence shown here is derived from an EMBL/GenBank/DDBJ whole genome shotgun (WGS) entry which is preliminary data.</text>
</comment>
<dbReference type="InterPro" id="IPR012910">
    <property type="entry name" value="Plug_dom"/>
</dbReference>
<evidence type="ECO:0000259" key="13">
    <source>
        <dbReference type="Pfam" id="PF07715"/>
    </source>
</evidence>
<evidence type="ECO:0000313" key="15">
    <source>
        <dbReference type="Proteomes" id="UP000325302"/>
    </source>
</evidence>
<feature type="domain" description="TonB-dependent receptor-like beta-barrel" evidence="12">
    <location>
        <begin position="200"/>
        <end position="599"/>
    </location>
</feature>
<keyword evidence="2 10" id="KW-0813">Transport</keyword>
<keyword evidence="9 10" id="KW-0998">Cell outer membrane</keyword>
<evidence type="ECO:0000256" key="2">
    <source>
        <dbReference type="ARBA" id="ARBA00022448"/>
    </source>
</evidence>
<evidence type="ECO:0000256" key="6">
    <source>
        <dbReference type="ARBA" id="ARBA00023065"/>
    </source>
</evidence>
<evidence type="ECO:0000256" key="11">
    <source>
        <dbReference type="RuleBase" id="RU003357"/>
    </source>
</evidence>
<keyword evidence="4 10" id="KW-0812">Transmembrane</keyword>
<dbReference type="PANTHER" id="PTHR30069:SF53">
    <property type="entry name" value="COLICIN I RECEPTOR-RELATED"/>
    <property type="match status" value="1"/>
</dbReference>
<evidence type="ECO:0000256" key="7">
    <source>
        <dbReference type="ARBA" id="ARBA00023077"/>
    </source>
</evidence>
<dbReference type="InterPro" id="IPR039426">
    <property type="entry name" value="TonB-dep_rcpt-like"/>
</dbReference>
<comment type="subcellular location">
    <subcellularLocation>
        <location evidence="1 10">Cell outer membrane</location>
        <topology evidence="1 10">Multi-pass membrane protein</topology>
    </subcellularLocation>
</comment>
<dbReference type="GO" id="GO:0009279">
    <property type="term" value="C:cell outer membrane"/>
    <property type="evidence" value="ECO:0007669"/>
    <property type="project" value="UniProtKB-SubCell"/>
</dbReference>
<evidence type="ECO:0000256" key="4">
    <source>
        <dbReference type="ARBA" id="ARBA00022692"/>
    </source>
</evidence>
<dbReference type="Pfam" id="PF00593">
    <property type="entry name" value="TonB_dep_Rec_b-barrel"/>
    <property type="match status" value="1"/>
</dbReference>
<evidence type="ECO:0000256" key="5">
    <source>
        <dbReference type="ARBA" id="ARBA00022729"/>
    </source>
</evidence>
<comment type="similarity">
    <text evidence="10 11">Belongs to the TonB-dependent receptor family.</text>
</comment>
<keyword evidence="7 11" id="KW-0798">TonB box</keyword>
<name>A0A5A9W1V6_9GAMM</name>
<dbReference type="CDD" id="cd01347">
    <property type="entry name" value="ligand_gated_channel"/>
    <property type="match status" value="1"/>
</dbReference>
<keyword evidence="6" id="KW-0406">Ion transport</keyword>
<dbReference type="PROSITE" id="PS52016">
    <property type="entry name" value="TONB_DEPENDENT_REC_3"/>
    <property type="match status" value="1"/>
</dbReference>